<dbReference type="GO" id="GO:0000160">
    <property type="term" value="P:phosphorelay signal transduction system"/>
    <property type="evidence" value="ECO:0007669"/>
    <property type="project" value="InterPro"/>
</dbReference>
<keyword evidence="1 2" id="KW-0597">Phosphoprotein</keyword>
<organism evidence="4 5">
    <name type="scientific">Rhodovastum atsumiense</name>
    <dbReference type="NCBI Taxonomy" id="504468"/>
    <lineage>
        <taxon>Bacteria</taxon>
        <taxon>Pseudomonadati</taxon>
        <taxon>Pseudomonadota</taxon>
        <taxon>Alphaproteobacteria</taxon>
        <taxon>Acetobacterales</taxon>
        <taxon>Acetobacteraceae</taxon>
        <taxon>Rhodovastum</taxon>
    </lineage>
</organism>
<proteinExistence type="predicted"/>
<feature type="modified residue" description="4-aspartylphosphate" evidence="2">
    <location>
        <position position="53"/>
    </location>
</feature>
<dbReference type="SUPFAM" id="SSF52172">
    <property type="entry name" value="CheY-like"/>
    <property type="match status" value="1"/>
</dbReference>
<evidence type="ECO:0000313" key="4">
    <source>
        <dbReference type="EMBL" id="KAA5613920.1"/>
    </source>
</evidence>
<dbReference type="InterPro" id="IPR050595">
    <property type="entry name" value="Bact_response_regulator"/>
</dbReference>
<dbReference type="Gene3D" id="3.40.50.2300">
    <property type="match status" value="1"/>
</dbReference>
<dbReference type="PANTHER" id="PTHR44591:SF23">
    <property type="entry name" value="CHEY SUBFAMILY"/>
    <property type="match status" value="1"/>
</dbReference>
<evidence type="ECO:0000256" key="2">
    <source>
        <dbReference type="PROSITE-ProRule" id="PRU00169"/>
    </source>
</evidence>
<dbReference type="PANTHER" id="PTHR44591">
    <property type="entry name" value="STRESS RESPONSE REGULATOR PROTEIN 1"/>
    <property type="match status" value="1"/>
</dbReference>
<keyword evidence="5" id="KW-1185">Reference proteome</keyword>
<protein>
    <submittedName>
        <fullName evidence="4">Response regulator</fullName>
    </submittedName>
</protein>
<evidence type="ECO:0000259" key="3">
    <source>
        <dbReference type="PROSITE" id="PS50110"/>
    </source>
</evidence>
<reference evidence="4 5" key="1">
    <citation type="submission" date="2019-09" db="EMBL/GenBank/DDBJ databases">
        <title>Genome sequence of Rhodovastum atsumiense, a diverse member of the Acetobacteraceae family of non-sulfur purple photosynthetic bacteria.</title>
        <authorList>
            <person name="Meyer T."/>
            <person name="Kyndt J."/>
        </authorList>
    </citation>
    <scope>NUCLEOTIDE SEQUENCE [LARGE SCALE GENOMIC DNA]</scope>
    <source>
        <strain evidence="4 5">DSM 21279</strain>
    </source>
</reference>
<dbReference type="InterPro" id="IPR001789">
    <property type="entry name" value="Sig_transdc_resp-reg_receiver"/>
</dbReference>
<evidence type="ECO:0000313" key="5">
    <source>
        <dbReference type="Proteomes" id="UP000325255"/>
    </source>
</evidence>
<dbReference type="InterPro" id="IPR011006">
    <property type="entry name" value="CheY-like_superfamily"/>
</dbReference>
<dbReference type="RefSeq" id="WP_150039305.1">
    <property type="nucleotide sequence ID" value="NZ_OW485601.1"/>
</dbReference>
<dbReference type="EMBL" id="VWPK01000004">
    <property type="protein sequence ID" value="KAA5613920.1"/>
    <property type="molecule type" value="Genomic_DNA"/>
</dbReference>
<dbReference type="CDD" id="cd17546">
    <property type="entry name" value="REC_hyHK_CKI1_RcsC-like"/>
    <property type="match status" value="1"/>
</dbReference>
<name>A0A5M6IZZ5_9PROT</name>
<dbReference type="Proteomes" id="UP000325255">
    <property type="component" value="Unassembled WGS sequence"/>
</dbReference>
<gene>
    <name evidence="4" type="ORF">F1189_03865</name>
</gene>
<dbReference type="SMART" id="SM00448">
    <property type="entry name" value="REC"/>
    <property type="match status" value="1"/>
</dbReference>
<evidence type="ECO:0000256" key="1">
    <source>
        <dbReference type="ARBA" id="ARBA00022553"/>
    </source>
</evidence>
<dbReference type="PROSITE" id="PS50110">
    <property type="entry name" value="RESPONSE_REGULATORY"/>
    <property type="match status" value="1"/>
</dbReference>
<comment type="caution">
    <text evidence="4">The sequence shown here is derived from an EMBL/GenBank/DDBJ whole genome shotgun (WGS) entry which is preliminary data.</text>
</comment>
<dbReference type="AlphaFoldDB" id="A0A5M6IZZ5"/>
<dbReference type="OrthoDB" id="9793549at2"/>
<dbReference type="Pfam" id="PF00072">
    <property type="entry name" value="Response_reg"/>
    <property type="match status" value="1"/>
</dbReference>
<accession>A0A5M6IZZ5</accession>
<feature type="domain" description="Response regulatory" evidence="3">
    <location>
        <begin position="3"/>
        <end position="122"/>
    </location>
</feature>
<sequence length="129" mass="13408">MASILVVEDVPSVLISLRIVLEGGGHQVTAVANGERGLALLRGGPGFDLVITDIWMPGTSGTTVIREGRAAAPRTRFLAITGGDPNKPADLARLEQADFGADAVLLKPFEKQDLLEMVARLSGHAGGAP</sequence>